<dbReference type="Gene3D" id="1.10.1130.10">
    <property type="entry name" value="Flavocytochrome C3, Chain A"/>
    <property type="match status" value="1"/>
</dbReference>
<dbReference type="InterPro" id="IPR051829">
    <property type="entry name" value="Multiheme_Cytochr_ET"/>
</dbReference>
<dbReference type="InterPro" id="IPR010177">
    <property type="entry name" value="Paired_CXXCH_1"/>
</dbReference>
<evidence type="ECO:0000313" key="5">
    <source>
        <dbReference type="Proteomes" id="UP000502699"/>
    </source>
</evidence>
<evidence type="ECO:0000256" key="1">
    <source>
        <dbReference type="ARBA" id="ARBA00022729"/>
    </source>
</evidence>
<keyword evidence="2" id="KW-0472">Membrane</keyword>
<keyword evidence="2" id="KW-0812">Transmembrane</keyword>
<dbReference type="SUPFAM" id="SSF48695">
    <property type="entry name" value="Multiheme cytochromes"/>
    <property type="match status" value="1"/>
</dbReference>
<dbReference type="AlphaFoldDB" id="A0A6G7VCI3"/>
<dbReference type="EMBL" id="CP048029">
    <property type="protein sequence ID" value="QIK37586.1"/>
    <property type="molecule type" value="Genomic_DNA"/>
</dbReference>
<dbReference type="GO" id="GO:0016491">
    <property type="term" value="F:oxidoreductase activity"/>
    <property type="evidence" value="ECO:0007669"/>
    <property type="project" value="TreeGrafter"/>
</dbReference>
<dbReference type="Proteomes" id="UP000502699">
    <property type="component" value="Chromosome"/>
</dbReference>
<feature type="transmembrane region" description="Helical" evidence="2">
    <location>
        <begin position="281"/>
        <end position="302"/>
    </location>
</feature>
<dbReference type="Pfam" id="PF09699">
    <property type="entry name" value="Paired_CXXCH_1"/>
    <property type="match status" value="1"/>
</dbReference>
<dbReference type="PANTHER" id="PTHR35038:SF8">
    <property type="entry name" value="C-TYPE POLYHEME CYTOCHROME OMCC"/>
    <property type="match status" value="1"/>
</dbReference>
<gene>
    <name evidence="4" type="ORF">GWK36_05870</name>
</gene>
<keyword evidence="5" id="KW-1185">Reference proteome</keyword>
<dbReference type="PANTHER" id="PTHR35038">
    <property type="entry name" value="DISSIMILATORY SULFITE REDUCTASE SIRA"/>
    <property type="match status" value="1"/>
</dbReference>
<dbReference type="InterPro" id="IPR036280">
    <property type="entry name" value="Multihaem_cyt_sf"/>
</dbReference>
<protein>
    <submittedName>
        <fullName evidence="4">Nitrate reductase</fullName>
    </submittedName>
</protein>
<evidence type="ECO:0000256" key="2">
    <source>
        <dbReference type="SAM" id="Phobius"/>
    </source>
</evidence>
<reference evidence="5" key="1">
    <citation type="submission" date="2020-01" db="EMBL/GenBank/DDBJ databases">
        <title>Caldichromatium gen. nov., sp. nov., a thermophilic purple sulfur bacterium member of the family Chromatiaceae isolated from Nakabusa hot spring, Japan.</title>
        <authorList>
            <person name="Saini M.K."/>
            <person name="Hanada S."/>
            <person name="Tank M."/>
        </authorList>
    </citation>
    <scope>NUCLEOTIDE SEQUENCE [LARGE SCALE GENOMIC DNA]</scope>
    <source>
        <strain evidence="5">No.7</strain>
    </source>
</reference>
<keyword evidence="2" id="KW-1133">Transmembrane helix</keyword>
<organism evidence="4 5">
    <name type="scientific">Caldichromatium japonicum</name>
    <dbReference type="NCBI Taxonomy" id="2699430"/>
    <lineage>
        <taxon>Bacteria</taxon>
        <taxon>Pseudomonadati</taxon>
        <taxon>Pseudomonadota</taxon>
        <taxon>Gammaproteobacteria</taxon>
        <taxon>Chromatiales</taxon>
        <taxon>Chromatiaceae</taxon>
        <taxon>Caldichromatium</taxon>
    </lineage>
</organism>
<proteinExistence type="predicted"/>
<evidence type="ECO:0000313" key="4">
    <source>
        <dbReference type="EMBL" id="QIK37586.1"/>
    </source>
</evidence>
<keyword evidence="1" id="KW-0732">Signal</keyword>
<sequence>MGSPWAKTRARYLGAVLGLLLGGMGESEAGIELRLGTTNADCLRCHRMQTLAYRDRKTGEIIDLSIDPQRFARSVHGAAACIDCHEGGFDRYPHSPESLGQRLSCLGCHEQDERLSERDYRFATIRDEFNASIHATSDAPEAQGFDCHRCHDPHVFRNAQIGQPLAEIVRADNQLCLSCHEAVRKSGSGAHLWLPKRDKHWAAVRCLECHTPLTPAGQPVSHQILAAKDSNTDCVNCHAKESRLLDRLYRYRAENDLKGRGLWSQAIFNESYVVGMSRSPLLDALGLGLIALTVLGLGAHAWGRYLAYRRFKGSQP</sequence>
<dbReference type="KEGG" id="cjap:GWK36_05870"/>
<feature type="domain" description="Doubled CXXCH motif" evidence="3">
    <location>
        <begin position="140"/>
        <end position="184"/>
    </location>
</feature>
<accession>A0A6G7VCI3</accession>
<evidence type="ECO:0000259" key="3">
    <source>
        <dbReference type="Pfam" id="PF09699"/>
    </source>
</evidence>
<name>A0A6G7VCI3_9GAMM</name>